<reference evidence="1" key="1">
    <citation type="submission" date="2023-08" db="EMBL/GenBank/DDBJ databases">
        <title>Black Yeasts Isolated from many extreme environments.</title>
        <authorList>
            <person name="Coleine C."/>
            <person name="Stajich J.E."/>
            <person name="Selbmann L."/>
        </authorList>
    </citation>
    <scope>NUCLEOTIDE SEQUENCE</scope>
    <source>
        <strain evidence="1">CCFEE 5810</strain>
    </source>
</reference>
<dbReference type="EMBL" id="JAVRQU010000005">
    <property type="protein sequence ID" value="KAK5703043.1"/>
    <property type="molecule type" value="Genomic_DNA"/>
</dbReference>
<comment type="caution">
    <text evidence="1">The sequence shown here is derived from an EMBL/GenBank/DDBJ whole genome shotgun (WGS) entry which is preliminary data.</text>
</comment>
<gene>
    <name evidence="1" type="ORF">LTR97_003989</name>
</gene>
<name>A0AAN7W8Q0_9PEZI</name>
<evidence type="ECO:0000313" key="1">
    <source>
        <dbReference type="EMBL" id="KAK5703043.1"/>
    </source>
</evidence>
<accession>A0AAN7W8Q0</accession>
<dbReference type="AlphaFoldDB" id="A0AAN7W8Q0"/>
<sequence length="348" mass="38388">MIDDATVVDLCPFFVLPVELRLHIYSFAVLDDPSITIGTAEIIGSHPDVIHRLYGGKRSPYPGIPEHHEPVVEAGFNASLLSATNPATIQLSQVAPLSDDESHEYAHTAHLALLLVNKQVNTELKSHFKISKNRQTSLFLAYPHGLHVCRTLTPHLLRQARSVHVAGTYVSRTFCPIRAACLGPREPAPTLPKCNGGVTPNSTKQLADLIASAFGPDATHDVQKLELRTYYPGEDSYSTVWGDDDSPTVVALRNIYCGEVGIEVWRGRHGTGVYLTARHIGDGEKKRIVSTTWRRLEEGGRNGPKCGSWIVDPRWPEWDQGYTMSDGPKGDLIIHRAHPPTARPLQLL</sequence>
<organism evidence="1 2">
    <name type="scientific">Elasticomyces elasticus</name>
    <dbReference type="NCBI Taxonomy" id="574655"/>
    <lineage>
        <taxon>Eukaryota</taxon>
        <taxon>Fungi</taxon>
        <taxon>Dikarya</taxon>
        <taxon>Ascomycota</taxon>
        <taxon>Pezizomycotina</taxon>
        <taxon>Dothideomycetes</taxon>
        <taxon>Dothideomycetidae</taxon>
        <taxon>Mycosphaerellales</taxon>
        <taxon>Teratosphaeriaceae</taxon>
        <taxon>Elasticomyces</taxon>
    </lineage>
</organism>
<proteinExistence type="predicted"/>
<protein>
    <submittedName>
        <fullName evidence="1">Uncharacterized protein</fullName>
    </submittedName>
</protein>
<evidence type="ECO:0000313" key="2">
    <source>
        <dbReference type="Proteomes" id="UP001310594"/>
    </source>
</evidence>
<dbReference type="Proteomes" id="UP001310594">
    <property type="component" value="Unassembled WGS sequence"/>
</dbReference>